<evidence type="ECO:0000256" key="1">
    <source>
        <dbReference type="ARBA" id="ARBA00004186"/>
    </source>
</evidence>
<evidence type="ECO:0000256" key="3">
    <source>
        <dbReference type="ARBA" id="ARBA00022490"/>
    </source>
</evidence>
<evidence type="ECO:0008006" key="12">
    <source>
        <dbReference type="Google" id="ProtNLM"/>
    </source>
</evidence>
<evidence type="ECO:0000256" key="7">
    <source>
        <dbReference type="ARBA" id="ARBA00023054"/>
    </source>
</evidence>
<accession>A0A8K0X9K6</accession>
<dbReference type="GO" id="GO:0005874">
    <property type="term" value="C:microtubule"/>
    <property type="evidence" value="ECO:0007669"/>
    <property type="project" value="UniProtKB-KW"/>
</dbReference>
<dbReference type="PANTHER" id="PTHR31570:SF1">
    <property type="entry name" value="HAUS AUGMIN-LIKE COMPLEX SUBUNIT 1"/>
    <property type="match status" value="1"/>
</dbReference>
<keyword evidence="5" id="KW-0493">Microtubule</keyword>
<dbReference type="Pfam" id="PF25762">
    <property type="entry name" value="HAUS1"/>
    <property type="match status" value="1"/>
</dbReference>
<evidence type="ECO:0000256" key="8">
    <source>
        <dbReference type="ARBA" id="ARBA00023212"/>
    </source>
</evidence>
<dbReference type="GO" id="GO:0005819">
    <property type="term" value="C:spindle"/>
    <property type="evidence" value="ECO:0007669"/>
    <property type="project" value="UniProtKB-SubCell"/>
</dbReference>
<dbReference type="PANTHER" id="PTHR31570">
    <property type="entry name" value="HAUS AUGMIN-LIKE COMPLEX SUBUNIT 1"/>
    <property type="match status" value="1"/>
</dbReference>
<keyword evidence="3" id="KW-0963">Cytoplasm</keyword>
<dbReference type="InterPro" id="IPR026243">
    <property type="entry name" value="HAUS1"/>
</dbReference>
<comment type="subcellular location">
    <subcellularLocation>
        <location evidence="1">Cytoplasm</location>
        <location evidence="1">Cytoskeleton</location>
        <location evidence="1">Spindle</location>
    </subcellularLocation>
</comment>
<dbReference type="GO" id="GO:0051225">
    <property type="term" value="P:spindle assembly"/>
    <property type="evidence" value="ECO:0007669"/>
    <property type="project" value="InterPro"/>
</dbReference>
<keyword evidence="7" id="KW-0175">Coiled coil</keyword>
<keyword evidence="6" id="KW-0498">Mitosis</keyword>
<dbReference type="AlphaFoldDB" id="A0A8K0X9K6"/>
<dbReference type="GO" id="GO:0070652">
    <property type="term" value="C:HAUS complex"/>
    <property type="evidence" value="ECO:0007669"/>
    <property type="project" value="InterPro"/>
</dbReference>
<evidence type="ECO:0000256" key="4">
    <source>
        <dbReference type="ARBA" id="ARBA00022618"/>
    </source>
</evidence>
<keyword evidence="8" id="KW-0206">Cytoskeleton</keyword>
<evidence type="ECO:0000256" key="6">
    <source>
        <dbReference type="ARBA" id="ARBA00022776"/>
    </source>
</evidence>
<evidence type="ECO:0000256" key="2">
    <source>
        <dbReference type="ARBA" id="ARBA00005479"/>
    </source>
</evidence>
<dbReference type="OrthoDB" id="5372507at2759"/>
<dbReference type="EMBL" id="JAGPXD010000001">
    <property type="protein sequence ID" value="KAH7375723.1"/>
    <property type="molecule type" value="Genomic_DNA"/>
</dbReference>
<evidence type="ECO:0000256" key="5">
    <source>
        <dbReference type="ARBA" id="ARBA00022701"/>
    </source>
</evidence>
<dbReference type="GO" id="GO:0005829">
    <property type="term" value="C:cytosol"/>
    <property type="evidence" value="ECO:0007669"/>
    <property type="project" value="TreeGrafter"/>
</dbReference>
<reference evidence="10" key="1">
    <citation type="journal article" date="2021" name="Nat. Commun.">
        <title>Genetic determinants of endophytism in the Arabidopsis root mycobiome.</title>
        <authorList>
            <person name="Mesny F."/>
            <person name="Miyauchi S."/>
            <person name="Thiergart T."/>
            <person name="Pickel B."/>
            <person name="Atanasova L."/>
            <person name="Karlsson M."/>
            <person name="Huettel B."/>
            <person name="Barry K.W."/>
            <person name="Haridas S."/>
            <person name="Chen C."/>
            <person name="Bauer D."/>
            <person name="Andreopoulos W."/>
            <person name="Pangilinan J."/>
            <person name="LaButti K."/>
            <person name="Riley R."/>
            <person name="Lipzen A."/>
            <person name="Clum A."/>
            <person name="Drula E."/>
            <person name="Henrissat B."/>
            <person name="Kohler A."/>
            <person name="Grigoriev I.V."/>
            <person name="Martin F.M."/>
            <person name="Hacquard S."/>
        </authorList>
    </citation>
    <scope>NUCLEOTIDE SEQUENCE</scope>
    <source>
        <strain evidence="10">MPI-CAGE-AT-0016</strain>
    </source>
</reference>
<comment type="caution">
    <text evidence="10">The sequence shown here is derived from an EMBL/GenBank/DDBJ whole genome shotgun (WGS) entry which is preliminary data.</text>
</comment>
<gene>
    <name evidence="10" type="ORF">B0T11DRAFT_12356</name>
</gene>
<proteinExistence type="inferred from homology"/>
<protein>
    <recommendedName>
        <fullName evidence="12">HAUS augmin-like complex subunit 1</fullName>
    </recommendedName>
</protein>
<keyword evidence="11" id="KW-1185">Reference proteome</keyword>
<keyword evidence="4" id="KW-0132">Cell division</keyword>
<evidence type="ECO:0000313" key="10">
    <source>
        <dbReference type="EMBL" id="KAH7375723.1"/>
    </source>
</evidence>
<dbReference type="GO" id="GO:0051301">
    <property type="term" value="P:cell division"/>
    <property type="evidence" value="ECO:0007669"/>
    <property type="project" value="UniProtKB-KW"/>
</dbReference>
<dbReference type="Proteomes" id="UP000813385">
    <property type="component" value="Unassembled WGS sequence"/>
</dbReference>
<evidence type="ECO:0000313" key="11">
    <source>
        <dbReference type="Proteomes" id="UP000813385"/>
    </source>
</evidence>
<comment type="similarity">
    <text evidence="2">Belongs to the HAUS1 family.</text>
</comment>
<organism evidence="10 11">
    <name type="scientific">Plectosphaerella cucumerina</name>
    <dbReference type="NCBI Taxonomy" id="40658"/>
    <lineage>
        <taxon>Eukaryota</taxon>
        <taxon>Fungi</taxon>
        <taxon>Dikarya</taxon>
        <taxon>Ascomycota</taxon>
        <taxon>Pezizomycotina</taxon>
        <taxon>Sordariomycetes</taxon>
        <taxon>Hypocreomycetidae</taxon>
        <taxon>Glomerellales</taxon>
        <taxon>Plectosphaerellaceae</taxon>
        <taxon>Plectosphaerella</taxon>
    </lineage>
</organism>
<keyword evidence="9" id="KW-0131">Cell cycle</keyword>
<sequence>MAHLGPAIFSPSVARIAASTAKDWKYVDEWLSSKFGARSLPTFERNPATLQALLALASVNEAADEEKNLVARADALAARELQSHHDNVTGTRAHPARRTPLKTELLLVLQDWLPRDACSTLCALATLAAELGVAHPTPESLSNVLAEFRAEELDVDMMRERLRVILACLDHEHAQADLHLETLRNWTYTPSHDLARHNIELQRSMKALSARMPDLAGPSLDSPTARRPRHPTISEVAAEELAYLDLLAQKKDMDSRTADFAGISTDASAARSDLERLRSRLGATVRQRDAVFEGLVERETPQKRR</sequence>
<evidence type="ECO:0000256" key="9">
    <source>
        <dbReference type="ARBA" id="ARBA00023306"/>
    </source>
</evidence>
<name>A0A8K0X9K6_9PEZI</name>